<keyword evidence="6" id="KW-1185">Reference proteome</keyword>
<dbReference type="RefSeq" id="WP_167226822.1">
    <property type="nucleotide sequence ID" value="NZ_JAAQPH010000013.1"/>
</dbReference>
<dbReference type="PANTHER" id="PTHR35528:SF3">
    <property type="entry name" value="BLL1675 PROTEIN"/>
    <property type="match status" value="1"/>
</dbReference>
<proteinExistence type="predicted"/>
<dbReference type="PANTHER" id="PTHR35528">
    <property type="entry name" value="BLL1675 PROTEIN"/>
    <property type="match status" value="1"/>
</dbReference>
<keyword evidence="1" id="KW-0815">Transposition</keyword>
<protein>
    <submittedName>
        <fullName evidence="5">IS6 family transposase</fullName>
    </submittedName>
</protein>
<dbReference type="Proteomes" id="UP000761264">
    <property type="component" value="Unassembled WGS sequence"/>
</dbReference>
<evidence type="ECO:0000256" key="2">
    <source>
        <dbReference type="ARBA" id="ARBA00023125"/>
    </source>
</evidence>
<dbReference type="InterPro" id="IPR032874">
    <property type="entry name" value="DDE_dom"/>
</dbReference>
<name>A0A967EZM8_9PROT</name>
<dbReference type="GO" id="GO:0032196">
    <property type="term" value="P:transposition"/>
    <property type="evidence" value="ECO:0007669"/>
    <property type="project" value="UniProtKB-KW"/>
</dbReference>
<feature type="domain" description="DDE" evidence="4">
    <location>
        <begin position="73"/>
        <end position="201"/>
    </location>
</feature>
<dbReference type="GO" id="GO:0006310">
    <property type="term" value="P:DNA recombination"/>
    <property type="evidence" value="ECO:0007669"/>
    <property type="project" value="UniProtKB-KW"/>
</dbReference>
<dbReference type="NCBIfam" id="NF033587">
    <property type="entry name" value="transpos_IS6"/>
    <property type="match status" value="1"/>
</dbReference>
<evidence type="ECO:0000313" key="6">
    <source>
        <dbReference type="Proteomes" id="UP000761264"/>
    </source>
</evidence>
<dbReference type="InterPro" id="IPR047930">
    <property type="entry name" value="Transpos_IS6"/>
</dbReference>
<dbReference type="Pfam" id="PF13610">
    <property type="entry name" value="DDE_Tnp_IS240"/>
    <property type="match status" value="1"/>
</dbReference>
<gene>
    <name evidence="5" type="ORF">HBA54_17155</name>
</gene>
<dbReference type="EMBL" id="JAAQPH010000013">
    <property type="protein sequence ID" value="NIA70337.1"/>
    <property type="molecule type" value="Genomic_DNA"/>
</dbReference>
<dbReference type="GO" id="GO:0003677">
    <property type="term" value="F:DNA binding"/>
    <property type="evidence" value="ECO:0007669"/>
    <property type="project" value="UniProtKB-KW"/>
</dbReference>
<dbReference type="InterPro" id="IPR052183">
    <property type="entry name" value="IS_Transposase"/>
</dbReference>
<evidence type="ECO:0000256" key="1">
    <source>
        <dbReference type="ARBA" id="ARBA00022578"/>
    </source>
</evidence>
<evidence type="ECO:0000256" key="3">
    <source>
        <dbReference type="ARBA" id="ARBA00023172"/>
    </source>
</evidence>
<evidence type="ECO:0000259" key="4">
    <source>
        <dbReference type="Pfam" id="PF13610"/>
    </source>
</evidence>
<comment type="caution">
    <text evidence="5">The sequence shown here is derived from an EMBL/GenBank/DDBJ whole genome shotgun (WGS) entry which is preliminary data.</text>
</comment>
<reference evidence="5" key="1">
    <citation type="submission" date="2020-03" db="EMBL/GenBank/DDBJ databases">
        <title>Genome of Pelagibius litoralis DSM 21314T.</title>
        <authorList>
            <person name="Wang G."/>
        </authorList>
    </citation>
    <scope>NUCLEOTIDE SEQUENCE</scope>
    <source>
        <strain evidence="5">DSM 21314</strain>
    </source>
</reference>
<accession>A0A967EZM8</accession>
<evidence type="ECO:0000313" key="5">
    <source>
        <dbReference type="EMBL" id="NIA70337.1"/>
    </source>
</evidence>
<keyword evidence="2" id="KW-0238">DNA-binding</keyword>
<keyword evidence="3" id="KW-0233">DNA recombination</keyword>
<organism evidence="5 6">
    <name type="scientific">Pelagibius litoralis</name>
    <dbReference type="NCBI Taxonomy" id="374515"/>
    <lineage>
        <taxon>Bacteria</taxon>
        <taxon>Pseudomonadati</taxon>
        <taxon>Pseudomonadota</taxon>
        <taxon>Alphaproteobacteria</taxon>
        <taxon>Rhodospirillales</taxon>
        <taxon>Rhodovibrionaceae</taxon>
        <taxon>Pelagibius</taxon>
    </lineage>
</organism>
<sequence length="223" mass="26347">MSKISYARHHFPPSVIRYAVWLYLRFNLSLRDVEDLLAERGLDICYETVRRWAVKFGTAYARNLRRRRPTANDRWHLDEMFVSIGGRRMYLWRAVDAEGKVLDILLQPRRDKRAAKKLIRKLLRKQGISPTAVVTDKLRSYGTALGDLGLKERHETGGRLKNRAENSHQPVRRRERSWIGFNRPGSTQRFLSIHAVVYNCFNLQRHLISRRTLKTFRDVVFTE</sequence>
<dbReference type="AlphaFoldDB" id="A0A967EZM8"/>